<evidence type="ECO:0008006" key="3">
    <source>
        <dbReference type="Google" id="ProtNLM"/>
    </source>
</evidence>
<dbReference type="Proteomes" id="UP000585050">
    <property type="component" value="Unassembled WGS sequence"/>
</dbReference>
<dbReference type="AlphaFoldDB" id="A0A7X8SK82"/>
<keyword evidence="2" id="KW-1185">Reference proteome</keyword>
<gene>
    <name evidence="1" type="ORF">HGP29_11235</name>
</gene>
<evidence type="ECO:0000313" key="1">
    <source>
        <dbReference type="EMBL" id="NLR91785.1"/>
    </source>
</evidence>
<dbReference type="EMBL" id="JABAIL010000003">
    <property type="protein sequence ID" value="NLR91785.1"/>
    <property type="molecule type" value="Genomic_DNA"/>
</dbReference>
<comment type="caution">
    <text evidence="1">The sequence shown here is derived from an EMBL/GenBank/DDBJ whole genome shotgun (WGS) entry which is preliminary data.</text>
</comment>
<protein>
    <recommendedName>
        <fullName evidence="3">Transcriptional regulator</fullName>
    </recommendedName>
</protein>
<organism evidence="1 2">
    <name type="scientific">Flammeovirga agarivorans</name>
    <dbReference type="NCBI Taxonomy" id="2726742"/>
    <lineage>
        <taxon>Bacteria</taxon>
        <taxon>Pseudomonadati</taxon>
        <taxon>Bacteroidota</taxon>
        <taxon>Cytophagia</taxon>
        <taxon>Cytophagales</taxon>
        <taxon>Flammeovirgaceae</taxon>
        <taxon>Flammeovirga</taxon>
    </lineage>
</organism>
<reference evidence="1 2" key="1">
    <citation type="submission" date="2020-04" db="EMBL/GenBank/DDBJ databases">
        <title>Flammeovirga sp. SR4, a novel species isolated from seawater.</title>
        <authorList>
            <person name="Wang X."/>
        </authorList>
    </citation>
    <scope>NUCLEOTIDE SEQUENCE [LARGE SCALE GENOMIC DNA]</scope>
    <source>
        <strain evidence="1 2">SR4</strain>
    </source>
</reference>
<name>A0A7X8SK82_9BACT</name>
<accession>A0A7X8SK82</accession>
<proteinExistence type="predicted"/>
<dbReference type="RefSeq" id="WP_168882499.1">
    <property type="nucleotide sequence ID" value="NZ_JABAIL010000003.1"/>
</dbReference>
<sequence length="81" mass="8756">MSKELKTIKLLAGICLNGGVSLQTIVRRFGIKASTFEIEEMVDQLAFAGYVDNIEKSPKGVFCGITEAGNAKAKDLLETSF</sequence>
<evidence type="ECO:0000313" key="2">
    <source>
        <dbReference type="Proteomes" id="UP000585050"/>
    </source>
</evidence>